<dbReference type="EMBL" id="CP074405">
    <property type="protein sequence ID" value="QVI63011.1"/>
    <property type="molecule type" value="Genomic_DNA"/>
</dbReference>
<dbReference type="InterPro" id="IPR013976">
    <property type="entry name" value="HDOD"/>
</dbReference>
<reference evidence="2 3" key="1">
    <citation type="submission" date="2021-05" db="EMBL/GenBank/DDBJ databases">
        <title>Novel species in genus Cellulomonas.</title>
        <authorList>
            <person name="Zhang G."/>
        </authorList>
    </citation>
    <scope>NUCLEOTIDE SEQUENCE [LARGE SCALE GENOMIC DNA]</scope>
    <source>
        <strain evidence="3">zg-ZUI222</strain>
    </source>
</reference>
<protein>
    <submittedName>
        <fullName evidence="2">HDOD domain-containing protein</fullName>
    </submittedName>
</protein>
<sequence>MSSAPVTRAGAMIQRQAVVHPDRSVFAYAVRGVVAGPDGQEVAEESVEHLVDAVLRTVDLARIAGTRPLVVRATHELLAAPGVLDLPHGMILEVPAHHQLASGAAGRLAALTDAAVRVSLADYAGDPVQDALLPYAHLVKVDSSLPPHLLTELVQRASAAGAVVVADKATTRPRVTAALEAGAELLQGPLVLQRQPPEERRTFGAGEIQCFELLRQLSEPQPDPVAYSRTVESDPELSIRVLHLVNSSASGVRHKVDSVQLAVMMVGPRRLTALATAALVGTTPTSMETLWFLLTRAHACGALGGDDTAYTVGLLSAVAAHLRLPVGQVVARTGVSAAVADALENHGGRYGQVLAAVLAQEENDTESLAATGLDAYEVGRTYLEALPQALSLATRLAQAA</sequence>
<dbReference type="Proteomes" id="UP000677804">
    <property type="component" value="Chromosome"/>
</dbReference>
<proteinExistence type="predicted"/>
<evidence type="ECO:0000313" key="2">
    <source>
        <dbReference type="EMBL" id="QVI63011.1"/>
    </source>
</evidence>
<gene>
    <name evidence="2" type="ORF">KG103_03555</name>
</gene>
<dbReference type="SUPFAM" id="SSF141868">
    <property type="entry name" value="EAL domain-like"/>
    <property type="match status" value="1"/>
</dbReference>
<evidence type="ECO:0000313" key="3">
    <source>
        <dbReference type="Proteomes" id="UP000677804"/>
    </source>
</evidence>
<dbReference type="RefSeq" id="WP_207340486.1">
    <property type="nucleotide sequence ID" value="NZ_CP074405.1"/>
</dbReference>
<organism evidence="2 3">
    <name type="scientific">Cellulomonas wangleii</name>
    <dbReference type="NCBI Taxonomy" id="2816956"/>
    <lineage>
        <taxon>Bacteria</taxon>
        <taxon>Bacillati</taxon>
        <taxon>Actinomycetota</taxon>
        <taxon>Actinomycetes</taxon>
        <taxon>Micrococcales</taxon>
        <taxon>Cellulomonadaceae</taxon>
        <taxon>Cellulomonas</taxon>
    </lineage>
</organism>
<dbReference type="Pfam" id="PF08668">
    <property type="entry name" value="HDOD"/>
    <property type="match status" value="1"/>
</dbReference>
<name>A0ABX8D965_9CELL</name>
<keyword evidence="3" id="KW-1185">Reference proteome</keyword>
<dbReference type="InterPro" id="IPR035919">
    <property type="entry name" value="EAL_sf"/>
</dbReference>
<dbReference type="Gene3D" id="1.10.3210.10">
    <property type="entry name" value="Hypothetical protein af1432"/>
    <property type="match status" value="1"/>
</dbReference>
<feature type="domain" description="HDOD" evidence="1">
    <location>
        <begin position="203"/>
        <end position="400"/>
    </location>
</feature>
<dbReference type="PROSITE" id="PS51833">
    <property type="entry name" value="HDOD"/>
    <property type="match status" value="1"/>
</dbReference>
<accession>A0ABX8D965</accession>
<dbReference type="SUPFAM" id="SSF109604">
    <property type="entry name" value="HD-domain/PDEase-like"/>
    <property type="match status" value="1"/>
</dbReference>
<evidence type="ECO:0000259" key="1">
    <source>
        <dbReference type="PROSITE" id="PS51833"/>
    </source>
</evidence>